<dbReference type="PROSITE" id="PS51257">
    <property type="entry name" value="PROKAR_LIPOPROTEIN"/>
    <property type="match status" value="1"/>
</dbReference>
<comment type="caution">
    <text evidence="2">The sequence shown here is derived from an EMBL/GenBank/DDBJ whole genome shotgun (WGS) entry which is preliminary data.</text>
</comment>
<evidence type="ECO:0000256" key="1">
    <source>
        <dbReference type="SAM" id="MobiDB-lite"/>
    </source>
</evidence>
<organism evidence="2 3">
    <name type="scientific">Mycena maculata</name>
    <dbReference type="NCBI Taxonomy" id="230809"/>
    <lineage>
        <taxon>Eukaryota</taxon>
        <taxon>Fungi</taxon>
        <taxon>Dikarya</taxon>
        <taxon>Basidiomycota</taxon>
        <taxon>Agaricomycotina</taxon>
        <taxon>Agaricomycetes</taxon>
        <taxon>Agaricomycetidae</taxon>
        <taxon>Agaricales</taxon>
        <taxon>Marasmiineae</taxon>
        <taxon>Mycenaceae</taxon>
        <taxon>Mycena</taxon>
    </lineage>
</organism>
<keyword evidence="3" id="KW-1185">Reference proteome</keyword>
<evidence type="ECO:0000313" key="3">
    <source>
        <dbReference type="Proteomes" id="UP001215280"/>
    </source>
</evidence>
<accession>A0AAD7NNR8</accession>
<dbReference type="Proteomes" id="UP001215280">
    <property type="component" value="Unassembled WGS sequence"/>
</dbReference>
<name>A0AAD7NNR8_9AGAR</name>
<gene>
    <name evidence="2" type="ORF">DFH07DRAFT_769141</name>
</gene>
<feature type="compositionally biased region" description="Basic and acidic residues" evidence="1">
    <location>
        <begin position="62"/>
        <end position="71"/>
    </location>
</feature>
<protein>
    <submittedName>
        <fullName evidence="2">Uncharacterized protein</fullName>
    </submittedName>
</protein>
<feature type="region of interest" description="Disordered" evidence="1">
    <location>
        <begin position="19"/>
        <end position="103"/>
    </location>
</feature>
<evidence type="ECO:0000313" key="2">
    <source>
        <dbReference type="EMBL" id="KAJ7768595.1"/>
    </source>
</evidence>
<sequence>MPKREFLVHAFGTAISCKVNDRATGGSGMLERRGAGGSGTYTEEDHNTTGGQGYPIEEDESEYRREPERTETTQCKGRRKTDKRETLSNPSLRKNPMVPDGSEAPVYYRSLGTYRSYRKVDEKTGDVAWI</sequence>
<dbReference type="EMBL" id="JARJLG010000027">
    <property type="protein sequence ID" value="KAJ7768595.1"/>
    <property type="molecule type" value="Genomic_DNA"/>
</dbReference>
<reference evidence="2" key="1">
    <citation type="submission" date="2023-03" db="EMBL/GenBank/DDBJ databases">
        <title>Massive genome expansion in bonnet fungi (Mycena s.s.) driven by repeated elements and novel gene families across ecological guilds.</title>
        <authorList>
            <consortium name="Lawrence Berkeley National Laboratory"/>
            <person name="Harder C.B."/>
            <person name="Miyauchi S."/>
            <person name="Viragh M."/>
            <person name="Kuo A."/>
            <person name="Thoen E."/>
            <person name="Andreopoulos B."/>
            <person name="Lu D."/>
            <person name="Skrede I."/>
            <person name="Drula E."/>
            <person name="Henrissat B."/>
            <person name="Morin E."/>
            <person name="Kohler A."/>
            <person name="Barry K."/>
            <person name="LaButti K."/>
            <person name="Morin E."/>
            <person name="Salamov A."/>
            <person name="Lipzen A."/>
            <person name="Mereny Z."/>
            <person name="Hegedus B."/>
            <person name="Baldrian P."/>
            <person name="Stursova M."/>
            <person name="Weitz H."/>
            <person name="Taylor A."/>
            <person name="Grigoriev I.V."/>
            <person name="Nagy L.G."/>
            <person name="Martin F."/>
            <person name="Kauserud H."/>
        </authorList>
    </citation>
    <scope>NUCLEOTIDE SEQUENCE</scope>
    <source>
        <strain evidence="2">CBHHK188m</strain>
    </source>
</reference>
<dbReference type="AlphaFoldDB" id="A0AAD7NNR8"/>
<proteinExistence type="predicted"/>